<keyword evidence="1" id="KW-0547">Nucleotide-binding</keyword>
<organism evidence="1 2">
    <name type="scientific">Caligus rogercresseyi</name>
    <name type="common">Sea louse</name>
    <dbReference type="NCBI Taxonomy" id="217165"/>
    <lineage>
        <taxon>Eukaryota</taxon>
        <taxon>Metazoa</taxon>
        <taxon>Ecdysozoa</taxon>
        <taxon>Arthropoda</taxon>
        <taxon>Crustacea</taxon>
        <taxon>Multicrustacea</taxon>
        <taxon>Hexanauplia</taxon>
        <taxon>Copepoda</taxon>
        <taxon>Siphonostomatoida</taxon>
        <taxon>Caligidae</taxon>
        <taxon>Caligus</taxon>
    </lineage>
</organism>
<keyword evidence="1" id="KW-0347">Helicase</keyword>
<keyword evidence="1" id="KW-0378">Hydrolase</keyword>
<accession>A0A7T8JZX8</accession>
<protein>
    <submittedName>
        <fullName evidence="1">ATP-dependent DNA helicase</fullName>
    </submittedName>
</protein>
<keyword evidence="2" id="KW-1185">Reference proteome</keyword>
<dbReference type="PANTHER" id="PTHR45786:SF74">
    <property type="entry name" value="ATP-DEPENDENT DNA HELICASE"/>
    <property type="match status" value="1"/>
</dbReference>
<gene>
    <name evidence="1" type="ORF">FKW44_015709</name>
</gene>
<dbReference type="GO" id="GO:0004386">
    <property type="term" value="F:helicase activity"/>
    <property type="evidence" value="ECO:0007669"/>
    <property type="project" value="UniProtKB-KW"/>
</dbReference>
<dbReference type="EMBL" id="CP045899">
    <property type="protein sequence ID" value="QQP41363.1"/>
    <property type="molecule type" value="Genomic_DNA"/>
</dbReference>
<dbReference type="AlphaFoldDB" id="A0A7T8JZX8"/>
<sequence>MLHSNNRYVREFKTALERLEQERQSFPIIIRADKTPAHEHQRCYNRPKNNEVAVLIAGHDKTTTNRDIVLEKQNAQLQRINELHPWYDALQYPLLFPCAEDGYRINIHRWNQTATAPLPRRICHGLYAYRLMVRANSFICQLRGGCCFINIVDMYVKVESERLNFIRHHQCELRVEQYVHLTCL</sequence>
<keyword evidence="1" id="KW-0067">ATP-binding</keyword>
<reference evidence="2" key="1">
    <citation type="submission" date="2021-01" db="EMBL/GenBank/DDBJ databases">
        <title>Caligus Genome Assembly.</title>
        <authorList>
            <person name="Gallardo-Escarate C."/>
        </authorList>
    </citation>
    <scope>NUCLEOTIDE SEQUENCE [LARGE SCALE GENOMIC DNA]</scope>
</reference>
<evidence type="ECO:0000313" key="1">
    <source>
        <dbReference type="EMBL" id="QQP41363.1"/>
    </source>
</evidence>
<dbReference type="Proteomes" id="UP000595437">
    <property type="component" value="Chromosome 10"/>
</dbReference>
<proteinExistence type="predicted"/>
<evidence type="ECO:0000313" key="2">
    <source>
        <dbReference type="Proteomes" id="UP000595437"/>
    </source>
</evidence>
<name>A0A7T8JZX8_CALRO</name>
<dbReference type="PANTHER" id="PTHR45786">
    <property type="entry name" value="DNA BINDING PROTEIN-LIKE"/>
    <property type="match status" value="1"/>
</dbReference>
<dbReference type="OrthoDB" id="6375453at2759"/>